<sequence>MSDSSRAVTSEEMESHMPTQEQATITNNMGNNQEPQPQQPYQPQLEVIRLAQLAPLAPNTTELKFLGDKGDDPIVAKEWLSRLYRVVKELKCTSEDSL</sequence>
<reference evidence="3" key="1">
    <citation type="journal article" date="2019" name="Plant Biotechnol. J.">
        <title>Genome sequencing of the Australian wild diploid species Gossypium australe highlights disease resistance and delayed gland morphogenesis.</title>
        <authorList>
            <person name="Cai Y."/>
            <person name="Cai X."/>
            <person name="Wang Q."/>
            <person name="Wang P."/>
            <person name="Zhang Y."/>
            <person name="Cai C."/>
            <person name="Xu Y."/>
            <person name="Wang K."/>
            <person name="Zhou Z."/>
            <person name="Wang C."/>
            <person name="Geng S."/>
            <person name="Li B."/>
            <person name="Dong Q."/>
            <person name="Hou Y."/>
            <person name="Wang H."/>
            <person name="Ai P."/>
            <person name="Liu Z."/>
            <person name="Yi F."/>
            <person name="Sun M."/>
            <person name="An G."/>
            <person name="Cheng J."/>
            <person name="Zhang Y."/>
            <person name="Shi Q."/>
            <person name="Xie Y."/>
            <person name="Shi X."/>
            <person name="Chang Y."/>
            <person name="Huang F."/>
            <person name="Chen Y."/>
            <person name="Hong S."/>
            <person name="Mi L."/>
            <person name="Sun Q."/>
            <person name="Zhang L."/>
            <person name="Zhou B."/>
            <person name="Peng R."/>
            <person name="Zhang X."/>
            <person name="Liu F."/>
        </authorList>
    </citation>
    <scope>NUCLEOTIDE SEQUENCE [LARGE SCALE GENOMIC DNA]</scope>
    <source>
        <strain evidence="3">cv. PA1801</strain>
    </source>
</reference>
<feature type="region of interest" description="Disordered" evidence="1">
    <location>
        <begin position="1"/>
        <end position="42"/>
    </location>
</feature>
<protein>
    <submittedName>
        <fullName evidence="2">Uncharacterized protein</fullName>
    </submittedName>
</protein>
<name>A0A5B6UW36_9ROSI</name>
<comment type="caution">
    <text evidence="2">The sequence shown here is derived from an EMBL/GenBank/DDBJ whole genome shotgun (WGS) entry which is preliminary data.</text>
</comment>
<proteinExistence type="predicted"/>
<dbReference type="Proteomes" id="UP000325315">
    <property type="component" value="Unassembled WGS sequence"/>
</dbReference>
<evidence type="ECO:0000313" key="3">
    <source>
        <dbReference type="Proteomes" id="UP000325315"/>
    </source>
</evidence>
<feature type="compositionally biased region" description="Polar residues" evidence="1">
    <location>
        <begin position="17"/>
        <end position="32"/>
    </location>
</feature>
<evidence type="ECO:0000313" key="2">
    <source>
        <dbReference type="EMBL" id="KAA3461187.1"/>
    </source>
</evidence>
<dbReference type="AlphaFoldDB" id="A0A5B6UW36"/>
<feature type="compositionally biased region" description="Low complexity" evidence="1">
    <location>
        <begin position="33"/>
        <end position="42"/>
    </location>
</feature>
<keyword evidence="3" id="KW-1185">Reference proteome</keyword>
<gene>
    <name evidence="2" type="ORF">EPI10_027776</name>
</gene>
<dbReference type="EMBL" id="SMMG02000009">
    <property type="protein sequence ID" value="KAA3461187.1"/>
    <property type="molecule type" value="Genomic_DNA"/>
</dbReference>
<dbReference type="OrthoDB" id="10534879at2759"/>
<organism evidence="2 3">
    <name type="scientific">Gossypium australe</name>
    <dbReference type="NCBI Taxonomy" id="47621"/>
    <lineage>
        <taxon>Eukaryota</taxon>
        <taxon>Viridiplantae</taxon>
        <taxon>Streptophyta</taxon>
        <taxon>Embryophyta</taxon>
        <taxon>Tracheophyta</taxon>
        <taxon>Spermatophyta</taxon>
        <taxon>Magnoliopsida</taxon>
        <taxon>eudicotyledons</taxon>
        <taxon>Gunneridae</taxon>
        <taxon>Pentapetalae</taxon>
        <taxon>rosids</taxon>
        <taxon>malvids</taxon>
        <taxon>Malvales</taxon>
        <taxon>Malvaceae</taxon>
        <taxon>Malvoideae</taxon>
        <taxon>Gossypium</taxon>
    </lineage>
</organism>
<evidence type="ECO:0000256" key="1">
    <source>
        <dbReference type="SAM" id="MobiDB-lite"/>
    </source>
</evidence>
<accession>A0A5B6UW36</accession>